<evidence type="ECO:0000256" key="2">
    <source>
        <dbReference type="RuleBase" id="RU362097"/>
    </source>
</evidence>
<gene>
    <name evidence="4" type="ORF">GCM10023184_38310</name>
</gene>
<dbReference type="Pfam" id="PF02321">
    <property type="entry name" value="OEP"/>
    <property type="match status" value="2"/>
</dbReference>
<keyword evidence="2" id="KW-0732">Signal</keyword>
<dbReference type="EMBL" id="BAABGY010000014">
    <property type="protein sequence ID" value="GAA4340538.1"/>
    <property type="molecule type" value="Genomic_DNA"/>
</dbReference>
<keyword evidence="5" id="KW-1185">Reference proteome</keyword>
<dbReference type="NCBIfam" id="TIGR01845">
    <property type="entry name" value="outer_NodT"/>
    <property type="match status" value="1"/>
</dbReference>
<feature type="signal peptide" evidence="2">
    <location>
        <begin position="1"/>
        <end position="23"/>
    </location>
</feature>
<protein>
    <submittedName>
        <fullName evidence="4">Efflux transporter outer membrane subunit</fullName>
    </submittedName>
</protein>
<keyword evidence="2" id="KW-0812">Transmembrane</keyword>
<keyword evidence="3" id="KW-0175">Coiled coil</keyword>
<keyword evidence="2" id="KW-0449">Lipoprotein</keyword>
<comment type="similarity">
    <text evidence="1 2">Belongs to the outer membrane factor (OMF) (TC 1.B.17) family.</text>
</comment>
<comment type="subcellular location">
    <subcellularLocation>
        <location evidence="2">Cell membrane</location>
        <topology evidence="2">Lipid-anchor</topology>
    </subcellularLocation>
</comment>
<keyword evidence="2" id="KW-0472">Membrane</keyword>
<organism evidence="4 5">
    <name type="scientific">Flaviaesturariibacter amylovorans</name>
    <dbReference type="NCBI Taxonomy" id="1084520"/>
    <lineage>
        <taxon>Bacteria</taxon>
        <taxon>Pseudomonadati</taxon>
        <taxon>Bacteroidota</taxon>
        <taxon>Chitinophagia</taxon>
        <taxon>Chitinophagales</taxon>
        <taxon>Chitinophagaceae</taxon>
        <taxon>Flaviaestuariibacter</taxon>
    </lineage>
</organism>
<comment type="caution">
    <text evidence="4">The sequence shown here is derived from an EMBL/GenBank/DDBJ whole genome shotgun (WGS) entry which is preliminary data.</text>
</comment>
<evidence type="ECO:0000256" key="1">
    <source>
        <dbReference type="ARBA" id="ARBA00007613"/>
    </source>
</evidence>
<dbReference type="PANTHER" id="PTHR30203:SF33">
    <property type="entry name" value="BLR4455 PROTEIN"/>
    <property type="match status" value="1"/>
</dbReference>
<dbReference type="PROSITE" id="PS51257">
    <property type="entry name" value="PROKAR_LIPOPROTEIN"/>
    <property type="match status" value="1"/>
</dbReference>
<proteinExistence type="inferred from homology"/>
<dbReference type="InterPro" id="IPR010131">
    <property type="entry name" value="MdtP/NodT-like"/>
</dbReference>
<evidence type="ECO:0000313" key="4">
    <source>
        <dbReference type="EMBL" id="GAA4340538.1"/>
    </source>
</evidence>
<accession>A0ABP8HKU1</accession>
<feature type="coiled-coil region" evidence="3">
    <location>
        <begin position="388"/>
        <end position="451"/>
    </location>
</feature>
<dbReference type="PANTHER" id="PTHR30203">
    <property type="entry name" value="OUTER MEMBRANE CATION EFFLUX PROTEIN"/>
    <property type="match status" value="1"/>
</dbReference>
<feature type="chain" id="PRO_5045008917" evidence="2">
    <location>
        <begin position="24"/>
        <end position="470"/>
    </location>
</feature>
<name>A0ABP8HKU1_9BACT</name>
<dbReference type="Gene3D" id="1.20.1600.10">
    <property type="entry name" value="Outer membrane efflux proteins (OEP)"/>
    <property type="match status" value="1"/>
</dbReference>
<dbReference type="RefSeq" id="WP_345257473.1">
    <property type="nucleotide sequence ID" value="NZ_BAABGY010000014.1"/>
</dbReference>
<keyword evidence="2" id="KW-0564">Palmitate</keyword>
<reference evidence="5" key="1">
    <citation type="journal article" date="2019" name="Int. J. Syst. Evol. Microbiol.">
        <title>The Global Catalogue of Microorganisms (GCM) 10K type strain sequencing project: providing services to taxonomists for standard genome sequencing and annotation.</title>
        <authorList>
            <consortium name="The Broad Institute Genomics Platform"/>
            <consortium name="The Broad Institute Genome Sequencing Center for Infectious Disease"/>
            <person name="Wu L."/>
            <person name="Ma J."/>
        </authorList>
    </citation>
    <scope>NUCLEOTIDE SEQUENCE [LARGE SCALE GENOMIC DNA]</scope>
    <source>
        <strain evidence="5">JCM 17919</strain>
    </source>
</reference>
<keyword evidence="2" id="KW-1134">Transmembrane beta strand</keyword>
<sequence>MKQIRYIALLPLLTLLLSACSTAKEYAQPELKLPARFAATPVGDTSSIADLEWAQFFTDPQLRELINKGIAGNYDLQLAANRVAIAQQASQQARYLFYPDINLGVTAQYNRPANNSLSGVSTKAFLGARHIENYQTLLSASWEPDIWGKLKAQRGAALTGYLQSYEAKKAVQTALVAGIAQGYYHLQMLDEQLAIARRNLALSDSFVTTTQLLKEAGMSHALAVQQAEAQRQGIRILLPQLEAEIARQEHALQLLLGGLPGPIARGRAVDAPALPAQWSTGLPAAVVSRRPDVRANELALMIANARVGIAKADMYPALNITAGAGLEAFQASNWWNLPGSLFGMAAGSVLQPVFRKKALRTRYAVAQLERDGAVVRFRQSVLGAVTEVSDALAGLQKLREEEEAARAQVAALRDGITSARLLFRSDLATYLEVLNAQANALQAELGLAALQRRKRAAQIELYRALGGGWK</sequence>
<evidence type="ECO:0000313" key="5">
    <source>
        <dbReference type="Proteomes" id="UP001501725"/>
    </source>
</evidence>
<dbReference type="Gene3D" id="2.20.200.10">
    <property type="entry name" value="Outer membrane efflux proteins (OEP)"/>
    <property type="match status" value="1"/>
</dbReference>
<dbReference type="InterPro" id="IPR003423">
    <property type="entry name" value="OMP_efflux"/>
</dbReference>
<dbReference type="SUPFAM" id="SSF56954">
    <property type="entry name" value="Outer membrane efflux proteins (OEP)"/>
    <property type="match status" value="1"/>
</dbReference>
<evidence type="ECO:0000256" key="3">
    <source>
        <dbReference type="SAM" id="Coils"/>
    </source>
</evidence>
<dbReference type="Proteomes" id="UP001501725">
    <property type="component" value="Unassembled WGS sequence"/>
</dbReference>